<dbReference type="PANTHER" id="PTHR46481:SF10">
    <property type="entry name" value="ZINC FINGER BED DOMAIN-CONTAINING PROTEIN 39"/>
    <property type="match status" value="1"/>
</dbReference>
<feature type="non-terminal residue" evidence="7">
    <location>
        <position position="345"/>
    </location>
</feature>
<dbReference type="Proteomes" id="UP000077266">
    <property type="component" value="Unassembled WGS sequence"/>
</dbReference>
<comment type="subcellular location">
    <subcellularLocation>
        <location evidence="1">Nucleus</location>
    </subcellularLocation>
</comment>
<evidence type="ECO:0000259" key="6">
    <source>
        <dbReference type="Pfam" id="PF05699"/>
    </source>
</evidence>
<dbReference type="GO" id="GO:0005634">
    <property type="term" value="C:nucleus"/>
    <property type="evidence" value="ECO:0007669"/>
    <property type="project" value="UniProtKB-SubCell"/>
</dbReference>
<keyword evidence="8" id="KW-1185">Reference proteome</keyword>
<sequence length="345" mass="39290">KSSSQRRQVFVDIQTAAGVEQALHLIKDMPVRWSSTKNMIERAYECREHIAQLVREMVRAEKDRKKRDALNELHISDEEWEQLKLFLELLELPDCAQQAFSAEKYSTLYNAIPALLSLCHAWEARTSNLRYVDLWQVLEPAIAKLNDYISDLRASPNDAYHLSMVLHPDIRLGPEFEACWPDSDERKRRTEAIERYIALNSQRKASTAATKPKKGSLRTLMAEFRPAVSSAQTSPAEEPASSEEWRVEYESYLRSDHDLPEAMPLVQWWGMMSTRYPTWASLAGDILAAMASSVSAERVFSSAGITITKRRNRLQGDIVEATQVLKAAIRNDLLVRAPQPSSTLE</sequence>
<dbReference type="OrthoDB" id="3243659at2759"/>
<keyword evidence="5" id="KW-0539">Nucleus</keyword>
<name>A0A166N9I2_EXIGL</name>
<evidence type="ECO:0000256" key="5">
    <source>
        <dbReference type="ARBA" id="ARBA00023242"/>
    </source>
</evidence>
<keyword evidence="3" id="KW-0863">Zinc-finger</keyword>
<evidence type="ECO:0000313" key="7">
    <source>
        <dbReference type="EMBL" id="KZV78906.1"/>
    </source>
</evidence>
<keyword evidence="2" id="KW-0479">Metal-binding</keyword>
<reference evidence="7 8" key="1">
    <citation type="journal article" date="2016" name="Mol. Biol. Evol.">
        <title>Comparative Genomics of Early-Diverging Mushroom-Forming Fungi Provides Insights into the Origins of Lignocellulose Decay Capabilities.</title>
        <authorList>
            <person name="Nagy L.G."/>
            <person name="Riley R."/>
            <person name="Tritt A."/>
            <person name="Adam C."/>
            <person name="Daum C."/>
            <person name="Floudas D."/>
            <person name="Sun H."/>
            <person name="Yadav J.S."/>
            <person name="Pangilinan J."/>
            <person name="Larsson K.H."/>
            <person name="Matsuura K."/>
            <person name="Barry K."/>
            <person name="Labutti K."/>
            <person name="Kuo R."/>
            <person name="Ohm R.A."/>
            <person name="Bhattacharya S.S."/>
            <person name="Shirouzu T."/>
            <person name="Yoshinaga Y."/>
            <person name="Martin F.M."/>
            <person name="Grigoriev I.V."/>
            <person name="Hibbett D.S."/>
        </authorList>
    </citation>
    <scope>NUCLEOTIDE SEQUENCE [LARGE SCALE GENOMIC DNA]</scope>
    <source>
        <strain evidence="7 8">HHB12029</strain>
    </source>
</reference>
<dbReference type="GO" id="GO:0046983">
    <property type="term" value="F:protein dimerization activity"/>
    <property type="evidence" value="ECO:0007669"/>
    <property type="project" value="InterPro"/>
</dbReference>
<feature type="domain" description="HAT C-terminal dimerisation" evidence="6">
    <location>
        <begin position="248"/>
        <end position="326"/>
    </location>
</feature>
<evidence type="ECO:0000256" key="2">
    <source>
        <dbReference type="ARBA" id="ARBA00022723"/>
    </source>
</evidence>
<dbReference type="PANTHER" id="PTHR46481">
    <property type="entry name" value="ZINC FINGER BED DOMAIN-CONTAINING PROTEIN 4"/>
    <property type="match status" value="1"/>
</dbReference>
<evidence type="ECO:0000313" key="8">
    <source>
        <dbReference type="Proteomes" id="UP000077266"/>
    </source>
</evidence>
<dbReference type="EMBL" id="KV426728">
    <property type="protein sequence ID" value="KZV78906.1"/>
    <property type="molecule type" value="Genomic_DNA"/>
</dbReference>
<dbReference type="InterPro" id="IPR012337">
    <property type="entry name" value="RNaseH-like_sf"/>
</dbReference>
<accession>A0A166N9I2</accession>
<feature type="non-terminal residue" evidence="7">
    <location>
        <position position="1"/>
    </location>
</feature>
<protein>
    <recommendedName>
        <fullName evidence="6">HAT C-terminal dimerisation domain-containing protein</fullName>
    </recommendedName>
</protein>
<evidence type="ECO:0000256" key="1">
    <source>
        <dbReference type="ARBA" id="ARBA00004123"/>
    </source>
</evidence>
<dbReference type="InParanoid" id="A0A166N9I2"/>
<dbReference type="SUPFAM" id="SSF53098">
    <property type="entry name" value="Ribonuclease H-like"/>
    <property type="match status" value="1"/>
</dbReference>
<dbReference type="InterPro" id="IPR008906">
    <property type="entry name" value="HATC_C_dom"/>
</dbReference>
<proteinExistence type="predicted"/>
<dbReference type="AlphaFoldDB" id="A0A166N9I2"/>
<evidence type="ECO:0000256" key="3">
    <source>
        <dbReference type="ARBA" id="ARBA00022771"/>
    </source>
</evidence>
<evidence type="ECO:0000256" key="4">
    <source>
        <dbReference type="ARBA" id="ARBA00022833"/>
    </source>
</evidence>
<organism evidence="7 8">
    <name type="scientific">Exidia glandulosa HHB12029</name>
    <dbReference type="NCBI Taxonomy" id="1314781"/>
    <lineage>
        <taxon>Eukaryota</taxon>
        <taxon>Fungi</taxon>
        <taxon>Dikarya</taxon>
        <taxon>Basidiomycota</taxon>
        <taxon>Agaricomycotina</taxon>
        <taxon>Agaricomycetes</taxon>
        <taxon>Auriculariales</taxon>
        <taxon>Exidiaceae</taxon>
        <taxon>Exidia</taxon>
    </lineage>
</organism>
<dbReference type="GO" id="GO:0008270">
    <property type="term" value="F:zinc ion binding"/>
    <property type="evidence" value="ECO:0007669"/>
    <property type="project" value="UniProtKB-KW"/>
</dbReference>
<dbReference type="Pfam" id="PF05699">
    <property type="entry name" value="Dimer_Tnp_hAT"/>
    <property type="match status" value="1"/>
</dbReference>
<gene>
    <name evidence="7" type="ORF">EXIGLDRAFT_571161</name>
</gene>
<dbReference type="InterPro" id="IPR052035">
    <property type="entry name" value="ZnF_BED_domain_contain"/>
</dbReference>
<keyword evidence="4" id="KW-0862">Zinc</keyword>